<comment type="caution">
    <text evidence="2">The sequence shown here is derived from an EMBL/GenBank/DDBJ whole genome shotgun (WGS) entry which is preliminary data.</text>
</comment>
<dbReference type="EMBL" id="JACGWK010000004">
    <property type="protein sequence ID" value="KAL0359936.1"/>
    <property type="molecule type" value="Genomic_DNA"/>
</dbReference>
<evidence type="ECO:0000313" key="2">
    <source>
        <dbReference type="EMBL" id="KAL0359936.1"/>
    </source>
</evidence>
<protein>
    <submittedName>
        <fullName evidence="2">Uncharacterized protein</fullName>
    </submittedName>
</protein>
<organism evidence="2">
    <name type="scientific">Sesamum angustifolium</name>
    <dbReference type="NCBI Taxonomy" id="2727405"/>
    <lineage>
        <taxon>Eukaryota</taxon>
        <taxon>Viridiplantae</taxon>
        <taxon>Streptophyta</taxon>
        <taxon>Embryophyta</taxon>
        <taxon>Tracheophyta</taxon>
        <taxon>Spermatophyta</taxon>
        <taxon>Magnoliopsida</taxon>
        <taxon>eudicotyledons</taxon>
        <taxon>Gunneridae</taxon>
        <taxon>Pentapetalae</taxon>
        <taxon>asterids</taxon>
        <taxon>lamiids</taxon>
        <taxon>Lamiales</taxon>
        <taxon>Pedaliaceae</taxon>
        <taxon>Sesamum</taxon>
    </lineage>
</organism>
<sequence length="84" mass="8947">MSLLRKSDARLLSSSFFNKEGASSKLSFSLYLHICRMGSTSTGGLFRSRRSKGSGGNFGLLAGVETGFAWCFPLGSLVYAELAG</sequence>
<name>A0AAW2PWM2_9LAMI</name>
<keyword evidence="1" id="KW-1133">Transmembrane helix</keyword>
<evidence type="ECO:0000256" key="1">
    <source>
        <dbReference type="SAM" id="Phobius"/>
    </source>
</evidence>
<proteinExistence type="predicted"/>
<reference evidence="2" key="2">
    <citation type="journal article" date="2024" name="Plant">
        <title>Genomic evolution and insights into agronomic trait innovations of Sesamum species.</title>
        <authorList>
            <person name="Miao H."/>
            <person name="Wang L."/>
            <person name="Qu L."/>
            <person name="Liu H."/>
            <person name="Sun Y."/>
            <person name="Le M."/>
            <person name="Wang Q."/>
            <person name="Wei S."/>
            <person name="Zheng Y."/>
            <person name="Lin W."/>
            <person name="Duan Y."/>
            <person name="Cao H."/>
            <person name="Xiong S."/>
            <person name="Wang X."/>
            <person name="Wei L."/>
            <person name="Li C."/>
            <person name="Ma Q."/>
            <person name="Ju M."/>
            <person name="Zhao R."/>
            <person name="Li G."/>
            <person name="Mu C."/>
            <person name="Tian Q."/>
            <person name="Mei H."/>
            <person name="Zhang T."/>
            <person name="Gao T."/>
            <person name="Zhang H."/>
        </authorList>
    </citation>
    <scope>NUCLEOTIDE SEQUENCE</scope>
    <source>
        <strain evidence="2">G01</strain>
    </source>
</reference>
<feature type="transmembrane region" description="Helical" evidence="1">
    <location>
        <begin position="58"/>
        <end position="80"/>
    </location>
</feature>
<gene>
    <name evidence="2" type="ORF">Sangu_0843000</name>
</gene>
<keyword evidence="1" id="KW-0472">Membrane</keyword>
<keyword evidence="1" id="KW-0812">Transmembrane</keyword>
<accession>A0AAW2PWM2</accession>
<reference evidence="2" key="1">
    <citation type="submission" date="2020-06" db="EMBL/GenBank/DDBJ databases">
        <authorList>
            <person name="Li T."/>
            <person name="Hu X."/>
            <person name="Zhang T."/>
            <person name="Song X."/>
            <person name="Zhang H."/>
            <person name="Dai N."/>
            <person name="Sheng W."/>
            <person name="Hou X."/>
            <person name="Wei L."/>
        </authorList>
    </citation>
    <scope>NUCLEOTIDE SEQUENCE</scope>
    <source>
        <strain evidence="2">G01</strain>
        <tissue evidence="2">Leaf</tissue>
    </source>
</reference>
<dbReference type="AlphaFoldDB" id="A0AAW2PWM2"/>